<feature type="binding site" evidence="8">
    <location>
        <begin position="13"/>
        <end position="20"/>
    </location>
    <ligand>
        <name>ATP</name>
        <dbReference type="ChEBI" id="CHEBI:30616"/>
    </ligand>
</feature>
<comment type="similarity">
    <text evidence="8 9">Belongs to the APS kinase family.</text>
</comment>
<evidence type="ECO:0000313" key="12">
    <source>
        <dbReference type="Proteomes" id="UP000288279"/>
    </source>
</evidence>
<keyword evidence="4 8" id="KW-0597">Phosphoprotein</keyword>
<dbReference type="AlphaFoldDB" id="A0A432ZK84"/>
<evidence type="ECO:0000256" key="8">
    <source>
        <dbReference type="HAMAP-Rule" id="MF_00065"/>
    </source>
</evidence>
<dbReference type="InterPro" id="IPR059117">
    <property type="entry name" value="APS_kinase_dom"/>
</dbReference>
<dbReference type="Pfam" id="PF01583">
    <property type="entry name" value="APS_kinase"/>
    <property type="match status" value="1"/>
</dbReference>
<dbReference type="PANTHER" id="PTHR42700">
    <property type="entry name" value="SULFATE ADENYLYLTRANSFERASE"/>
    <property type="match status" value="1"/>
</dbReference>
<dbReference type="GO" id="GO:0010134">
    <property type="term" value="P:sulfate assimilation via adenylyl sulfate reduction"/>
    <property type="evidence" value="ECO:0007669"/>
    <property type="project" value="TreeGrafter"/>
</dbReference>
<keyword evidence="12" id="KW-1185">Reference proteome</keyword>
<dbReference type="EC" id="2.7.1.25" evidence="3 8"/>
<dbReference type="GO" id="GO:0005737">
    <property type="term" value="C:cytoplasm"/>
    <property type="evidence" value="ECO:0007669"/>
    <property type="project" value="TreeGrafter"/>
</dbReference>
<dbReference type="NCBIfam" id="NF003013">
    <property type="entry name" value="PRK03846.1"/>
    <property type="match status" value="1"/>
</dbReference>
<dbReference type="GO" id="GO:0005524">
    <property type="term" value="F:ATP binding"/>
    <property type="evidence" value="ECO:0007669"/>
    <property type="project" value="UniProtKB-UniRule"/>
</dbReference>
<dbReference type="EMBL" id="PIQG01000002">
    <property type="protein sequence ID" value="RUO78381.1"/>
    <property type="molecule type" value="Genomic_DNA"/>
</dbReference>
<organism evidence="11 12">
    <name type="scientific">Pseudidiomarina taiwanensis</name>
    <dbReference type="NCBI Taxonomy" id="337250"/>
    <lineage>
        <taxon>Bacteria</taxon>
        <taxon>Pseudomonadati</taxon>
        <taxon>Pseudomonadota</taxon>
        <taxon>Gammaproteobacteria</taxon>
        <taxon>Alteromonadales</taxon>
        <taxon>Idiomarinaceae</taxon>
        <taxon>Pseudidiomarina</taxon>
    </lineage>
</organism>
<evidence type="ECO:0000256" key="9">
    <source>
        <dbReference type="RuleBase" id="RU004347"/>
    </source>
</evidence>
<dbReference type="CDD" id="cd02027">
    <property type="entry name" value="APSK"/>
    <property type="match status" value="1"/>
</dbReference>
<dbReference type="OrthoDB" id="9804504at2"/>
<dbReference type="GO" id="GO:0019379">
    <property type="term" value="P:sulfate assimilation, phosphoadenylyl sulfate reduction by phosphoadenylyl-sulfate reductase (thioredoxin)"/>
    <property type="evidence" value="ECO:0007669"/>
    <property type="project" value="TreeGrafter"/>
</dbReference>
<dbReference type="InterPro" id="IPR002891">
    <property type="entry name" value="APS"/>
</dbReference>
<keyword evidence="6 8" id="KW-0547">Nucleotide-binding</keyword>
<dbReference type="InterPro" id="IPR050512">
    <property type="entry name" value="Sulf_AdTrans/APS_kinase"/>
</dbReference>
<feature type="domain" description="APS kinase" evidence="10">
    <location>
        <begin position="8"/>
        <end position="154"/>
    </location>
</feature>
<dbReference type="RefSeq" id="WP_126826565.1">
    <property type="nucleotide sequence ID" value="NZ_PIQG01000002.1"/>
</dbReference>
<proteinExistence type="inferred from homology"/>
<evidence type="ECO:0000256" key="4">
    <source>
        <dbReference type="ARBA" id="ARBA00022553"/>
    </source>
</evidence>
<name>A0A432ZK84_9GAMM</name>
<reference evidence="11 12" key="1">
    <citation type="journal article" date="2011" name="Front. Microbiol.">
        <title>Genomic signatures of strain selection and enhancement in Bacillus atrophaeus var. globigii, a historical biowarfare simulant.</title>
        <authorList>
            <person name="Gibbons H.S."/>
            <person name="Broomall S.M."/>
            <person name="McNew L.A."/>
            <person name="Daligault H."/>
            <person name="Chapman C."/>
            <person name="Bruce D."/>
            <person name="Karavis M."/>
            <person name="Krepps M."/>
            <person name="McGregor P.A."/>
            <person name="Hong C."/>
            <person name="Park K.H."/>
            <person name="Akmal A."/>
            <person name="Feldman A."/>
            <person name="Lin J.S."/>
            <person name="Chang W.E."/>
            <person name="Higgs B.W."/>
            <person name="Demirev P."/>
            <person name="Lindquist J."/>
            <person name="Liem A."/>
            <person name="Fochler E."/>
            <person name="Read T.D."/>
            <person name="Tapia R."/>
            <person name="Johnson S."/>
            <person name="Bishop-Lilly K.A."/>
            <person name="Detter C."/>
            <person name="Han C."/>
            <person name="Sozhamannan S."/>
            <person name="Rosenzweig C.N."/>
            <person name="Skowronski E.W."/>
        </authorList>
    </citation>
    <scope>NUCLEOTIDE SEQUENCE [LARGE SCALE GENOMIC DNA]</scope>
    <source>
        <strain evidence="11 12">PIT1</strain>
    </source>
</reference>
<comment type="function">
    <text evidence="8 9">Catalyzes the synthesis of activated sulfate.</text>
</comment>
<evidence type="ECO:0000256" key="6">
    <source>
        <dbReference type="ARBA" id="ARBA00022741"/>
    </source>
</evidence>
<dbReference type="GO" id="GO:0004781">
    <property type="term" value="F:sulfate adenylyltransferase (ATP) activity"/>
    <property type="evidence" value="ECO:0007669"/>
    <property type="project" value="TreeGrafter"/>
</dbReference>
<evidence type="ECO:0000256" key="3">
    <source>
        <dbReference type="ARBA" id="ARBA00012121"/>
    </source>
</evidence>
<comment type="pathway">
    <text evidence="2 8 9">Sulfur metabolism; hydrogen sulfide biosynthesis; sulfite from sulfate: step 2/3.</text>
</comment>
<sequence length="181" mass="20045">MENNSAPTIWLTGLSGSGKTTIAKALQAELQQRQQNCYLLDGDILRQGLNSDLGFTEHDRHENLRRTGELCKILTDAGLIVIAALISPYAKDRAAIRQKLTPNYVEVFVDTPLQTCIERDPKGLYKKAQQGEIKNFTGLDAPYEAPQEPEIHIDTAKLTPAQAVAKIIQYLVEKGQLSPCQ</sequence>
<comment type="catalytic activity">
    <reaction evidence="1 8 9">
        <text>adenosine 5'-phosphosulfate + ATP = 3'-phosphoadenylyl sulfate + ADP + H(+)</text>
        <dbReference type="Rhea" id="RHEA:24152"/>
        <dbReference type="ChEBI" id="CHEBI:15378"/>
        <dbReference type="ChEBI" id="CHEBI:30616"/>
        <dbReference type="ChEBI" id="CHEBI:58243"/>
        <dbReference type="ChEBI" id="CHEBI:58339"/>
        <dbReference type="ChEBI" id="CHEBI:456216"/>
        <dbReference type="EC" id="2.7.1.25"/>
    </reaction>
</comment>
<comment type="caution">
    <text evidence="11">The sequence shown here is derived from an EMBL/GenBank/DDBJ whole genome shotgun (WGS) entry which is preliminary data.</text>
</comment>
<dbReference type="PANTHER" id="PTHR42700:SF1">
    <property type="entry name" value="SULFATE ADENYLYLTRANSFERASE"/>
    <property type="match status" value="1"/>
</dbReference>
<dbReference type="SUPFAM" id="SSF52540">
    <property type="entry name" value="P-loop containing nucleoside triphosphate hydrolases"/>
    <property type="match status" value="1"/>
</dbReference>
<gene>
    <name evidence="8 11" type="primary">cysC</name>
    <name evidence="11" type="ORF">CWI83_04950</name>
</gene>
<evidence type="ECO:0000256" key="2">
    <source>
        <dbReference type="ARBA" id="ARBA00004806"/>
    </source>
</evidence>
<dbReference type="NCBIfam" id="TIGR00455">
    <property type="entry name" value="apsK"/>
    <property type="match status" value="1"/>
</dbReference>
<dbReference type="HAMAP" id="MF_00065">
    <property type="entry name" value="Adenylyl_sulf_kinase"/>
    <property type="match status" value="1"/>
</dbReference>
<dbReference type="InterPro" id="IPR027417">
    <property type="entry name" value="P-loop_NTPase"/>
</dbReference>
<dbReference type="NCBIfam" id="NF004041">
    <property type="entry name" value="PRK05541.1"/>
    <property type="match status" value="1"/>
</dbReference>
<dbReference type="GO" id="GO:0070814">
    <property type="term" value="P:hydrogen sulfide biosynthetic process"/>
    <property type="evidence" value="ECO:0007669"/>
    <property type="project" value="UniProtKB-UniRule"/>
</dbReference>
<dbReference type="Gene3D" id="3.40.50.300">
    <property type="entry name" value="P-loop containing nucleotide triphosphate hydrolases"/>
    <property type="match status" value="1"/>
</dbReference>
<protein>
    <recommendedName>
        <fullName evidence="3 8">Adenylyl-sulfate kinase</fullName>
        <ecNumber evidence="3 8">2.7.1.25</ecNumber>
    </recommendedName>
    <alternativeName>
        <fullName evidence="8">APS kinase</fullName>
    </alternativeName>
    <alternativeName>
        <fullName evidence="8">ATP adenosine-5'-phosphosulfate 3'-phosphotransferase</fullName>
    </alternativeName>
    <alternativeName>
        <fullName evidence="8">Adenosine-5'-phosphosulfate kinase</fullName>
    </alternativeName>
</protein>
<keyword evidence="7 8" id="KW-0067">ATP-binding</keyword>
<evidence type="ECO:0000256" key="7">
    <source>
        <dbReference type="ARBA" id="ARBA00022840"/>
    </source>
</evidence>
<dbReference type="UniPathway" id="UPA00140">
    <property type="reaction ID" value="UER00205"/>
</dbReference>
<evidence type="ECO:0000256" key="5">
    <source>
        <dbReference type="ARBA" id="ARBA00022679"/>
    </source>
</evidence>
<dbReference type="Proteomes" id="UP000288279">
    <property type="component" value="Unassembled WGS sequence"/>
</dbReference>
<accession>A0A432ZK84</accession>
<evidence type="ECO:0000313" key="11">
    <source>
        <dbReference type="EMBL" id="RUO78381.1"/>
    </source>
</evidence>
<dbReference type="GO" id="GO:0004020">
    <property type="term" value="F:adenylylsulfate kinase activity"/>
    <property type="evidence" value="ECO:0007669"/>
    <property type="project" value="UniProtKB-UniRule"/>
</dbReference>
<evidence type="ECO:0000259" key="10">
    <source>
        <dbReference type="Pfam" id="PF01583"/>
    </source>
</evidence>
<feature type="active site" description="Phosphoserine intermediate" evidence="8">
    <location>
        <position position="87"/>
    </location>
</feature>
<keyword evidence="8 9" id="KW-0418">Kinase</keyword>
<keyword evidence="5 8" id="KW-0808">Transferase</keyword>
<evidence type="ECO:0000256" key="1">
    <source>
        <dbReference type="ARBA" id="ARBA00001823"/>
    </source>
</evidence>